<dbReference type="PATRIC" id="fig|1166018.3.peg.2105"/>
<dbReference type="Pfam" id="PF10677">
    <property type="entry name" value="DUF2490"/>
    <property type="match status" value="1"/>
</dbReference>
<sequence length="272" mass="31503">MAQRFCMTLTSTGFRWLVLLTLLGTLPIDGFGQRQRLLDHNAIGWYVYNGDHKLTQRWTLHTEYQWRRIDLIRSWQQSLARLGVNYKSSDRVKLGAGYTYFTTFPYGGYPQADLGVPYSEHRLHQDVSLSETYGRLSLTHRIRLEQRWLAQLADDNPRRTASWEFQNRVRYQIAGELALNGPTVDDGELYINFFDELFIGFGKNVGENIYNQNRISAGLGYQVNDGLQIELNALNQVVQHADLDPVSGRPVFEVNNGFRLTINHALDFRKKR</sequence>
<proteinExistence type="predicted"/>
<dbReference type="Proteomes" id="UP000011058">
    <property type="component" value="Chromosome"/>
</dbReference>
<gene>
    <name evidence="1" type="ORF">FAES_5130</name>
</gene>
<organism evidence="1 2">
    <name type="scientific">Fibrella aestuarina BUZ 2</name>
    <dbReference type="NCBI Taxonomy" id="1166018"/>
    <lineage>
        <taxon>Bacteria</taxon>
        <taxon>Pseudomonadati</taxon>
        <taxon>Bacteroidota</taxon>
        <taxon>Cytophagia</taxon>
        <taxon>Cytophagales</taxon>
        <taxon>Spirosomataceae</taxon>
        <taxon>Fibrella</taxon>
    </lineage>
</organism>
<dbReference type="InterPro" id="IPR019619">
    <property type="entry name" value="DUF2490"/>
</dbReference>
<dbReference type="eggNOG" id="COG2067">
    <property type="taxonomic scope" value="Bacteria"/>
</dbReference>
<protein>
    <recommendedName>
        <fullName evidence="3">DUF2490 domain-containing protein</fullName>
    </recommendedName>
</protein>
<dbReference type="KEGG" id="fae:FAES_5130"/>
<accession>I0KG76</accession>
<evidence type="ECO:0000313" key="2">
    <source>
        <dbReference type="Proteomes" id="UP000011058"/>
    </source>
</evidence>
<evidence type="ECO:0000313" key="1">
    <source>
        <dbReference type="EMBL" id="CCH03129.1"/>
    </source>
</evidence>
<keyword evidence="2" id="KW-1185">Reference proteome</keyword>
<name>I0KG76_9BACT</name>
<evidence type="ECO:0008006" key="3">
    <source>
        <dbReference type="Google" id="ProtNLM"/>
    </source>
</evidence>
<dbReference type="STRING" id="1166018.FAES_5130"/>
<dbReference type="AlphaFoldDB" id="I0KG76"/>
<dbReference type="EMBL" id="HE796683">
    <property type="protein sequence ID" value="CCH03129.1"/>
    <property type="molecule type" value="Genomic_DNA"/>
</dbReference>
<dbReference type="HOGENOM" id="CLU_089264_0_0_10"/>
<reference evidence="1 2" key="1">
    <citation type="journal article" date="2012" name="J. Bacteriol.">
        <title>Genome Sequence of Fibrella aestuarina BUZ 2T, a Filamentous Marine Bacterium.</title>
        <authorList>
            <person name="Filippini M."/>
            <person name="Qi W."/>
            <person name="Blom J."/>
            <person name="Goesmann A."/>
            <person name="Smits T.H."/>
            <person name="Bagheri H.C."/>
        </authorList>
    </citation>
    <scope>NUCLEOTIDE SEQUENCE [LARGE SCALE GENOMIC DNA]</scope>
    <source>
        <strain evidence="2">BUZ 2T</strain>
    </source>
</reference>
<dbReference type="SUPFAM" id="SSF56935">
    <property type="entry name" value="Porins"/>
    <property type="match status" value="1"/>
</dbReference>